<feature type="region of interest" description="Disordered" evidence="1">
    <location>
        <begin position="1"/>
        <end position="26"/>
    </location>
</feature>
<reference evidence="2 3" key="1">
    <citation type="submission" date="2024-09" db="EMBL/GenBank/DDBJ databases">
        <authorList>
            <person name="Sun Q."/>
            <person name="Mori K."/>
        </authorList>
    </citation>
    <scope>NUCLEOTIDE SEQUENCE [LARGE SCALE GENOMIC DNA]</scope>
    <source>
        <strain evidence="2 3">CCM 7609</strain>
    </source>
</reference>
<dbReference type="Proteomes" id="UP001589575">
    <property type="component" value="Unassembled WGS sequence"/>
</dbReference>
<organism evidence="2 3">
    <name type="scientific">Citricoccus parietis</name>
    <dbReference type="NCBI Taxonomy" id="592307"/>
    <lineage>
        <taxon>Bacteria</taxon>
        <taxon>Bacillati</taxon>
        <taxon>Actinomycetota</taxon>
        <taxon>Actinomycetes</taxon>
        <taxon>Micrococcales</taxon>
        <taxon>Micrococcaceae</taxon>
        <taxon>Citricoccus</taxon>
    </lineage>
</organism>
<evidence type="ECO:0000313" key="3">
    <source>
        <dbReference type="Proteomes" id="UP001589575"/>
    </source>
</evidence>
<accession>A0ABV5G9L0</accession>
<evidence type="ECO:0000313" key="2">
    <source>
        <dbReference type="EMBL" id="MFB9075561.1"/>
    </source>
</evidence>
<comment type="caution">
    <text evidence="2">The sequence shown here is derived from an EMBL/GenBank/DDBJ whole genome shotgun (WGS) entry which is preliminary data.</text>
</comment>
<feature type="compositionally biased region" description="Basic and acidic residues" evidence="1">
    <location>
        <begin position="1"/>
        <end position="15"/>
    </location>
</feature>
<name>A0ABV5G9L0_9MICC</name>
<protein>
    <submittedName>
        <fullName evidence="2">Uncharacterized protein</fullName>
    </submittedName>
</protein>
<sequence>MHPEQAEEQHEDAQNRPEGGPTGQVKAVKMSAFRHRHWPFLFVLAGHGPV</sequence>
<dbReference type="EMBL" id="JBHMFI010000023">
    <property type="protein sequence ID" value="MFB9075561.1"/>
    <property type="molecule type" value="Genomic_DNA"/>
</dbReference>
<proteinExistence type="predicted"/>
<evidence type="ECO:0000256" key="1">
    <source>
        <dbReference type="SAM" id="MobiDB-lite"/>
    </source>
</evidence>
<gene>
    <name evidence="2" type="ORF">ACFFX0_32115</name>
</gene>
<keyword evidence="3" id="KW-1185">Reference proteome</keyword>